<organism evidence="2 3">
    <name type="scientific">Vigna mungo</name>
    <name type="common">Black gram</name>
    <name type="synonym">Phaseolus mungo</name>
    <dbReference type="NCBI Taxonomy" id="3915"/>
    <lineage>
        <taxon>Eukaryota</taxon>
        <taxon>Viridiplantae</taxon>
        <taxon>Streptophyta</taxon>
        <taxon>Embryophyta</taxon>
        <taxon>Tracheophyta</taxon>
        <taxon>Spermatophyta</taxon>
        <taxon>Magnoliopsida</taxon>
        <taxon>eudicotyledons</taxon>
        <taxon>Gunneridae</taxon>
        <taxon>Pentapetalae</taxon>
        <taxon>rosids</taxon>
        <taxon>fabids</taxon>
        <taxon>Fabales</taxon>
        <taxon>Fabaceae</taxon>
        <taxon>Papilionoideae</taxon>
        <taxon>50 kb inversion clade</taxon>
        <taxon>NPAAA clade</taxon>
        <taxon>indigoferoid/millettioid clade</taxon>
        <taxon>Phaseoleae</taxon>
        <taxon>Vigna</taxon>
    </lineage>
</organism>
<dbReference type="EMBL" id="CP144699">
    <property type="protein sequence ID" value="WVZ18513.1"/>
    <property type="molecule type" value="Genomic_DNA"/>
</dbReference>
<sequence>MELDKLSKLEQPPLPSAYIRSLVKQLTTSGTKGSMNAKGQNFVVNGGVSHGHNSKHGKVADARRAQQSMQPQQHKKQVRRRLHTSRPYQERLLNMAEARREIVTALKFHRAAMKEASEQKQQHQQTQEQQRRPSVSLQPSQCLTFDRDGKFKSRRNPRIYPACTSNFSGYTDDLSYSCLSQPPPSVPNSYTWPAASPITPPHLMTENPNFVLPNQTLGLNLNFQDFNNLDATFLFNNSSSSSNSSATSTSPEELPSLGISQGEGLYSMGDTVESNAATQVNGGLHTAVDDEGMAEIRSLGEQYQMEWNDTMNLVKSACWFKFLKNIEHRAPEDKNEYDTNHNFDQLLEFPAWLNANESCLEQCSVDYFQDSSLPRNYPGRFCAELAKLGDGAQVKTLCTFKRYRIVPLKGNLLCILVYDFLGHADAMRFMAMYNSQFVRHHGPVDS</sequence>
<dbReference type="PANTHER" id="PTHR37256:SF1">
    <property type="entry name" value="MYB-LIKE PROTEIN A"/>
    <property type="match status" value="1"/>
</dbReference>
<protein>
    <submittedName>
        <fullName evidence="2">Uncharacterized protein</fullName>
    </submittedName>
</protein>
<keyword evidence="3" id="KW-1185">Reference proteome</keyword>
<feature type="region of interest" description="Disordered" evidence="1">
    <location>
        <begin position="65"/>
        <end position="84"/>
    </location>
</feature>
<name>A0AAQ3S6S4_VIGMU</name>
<feature type="region of interest" description="Disordered" evidence="1">
    <location>
        <begin position="113"/>
        <end position="156"/>
    </location>
</feature>
<dbReference type="AlphaFoldDB" id="A0AAQ3S6S4"/>
<dbReference type="PANTHER" id="PTHR37256">
    <property type="entry name" value="E1A-BINDING PROTEIN P400-LIKE"/>
    <property type="match status" value="1"/>
</dbReference>
<feature type="compositionally biased region" description="Basic residues" evidence="1">
    <location>
        <begin position="73"/>
        <end position="84"/>
    </location>
</feature>
<feature type="compositionally biased region" description="Polar residues" evidence="1">
    <location>
        <begin position="132"/>
        <end position="143"/>
    </location>
</feature>
<feature type="compositionally biased region" description="Low complexity" evidence="1">
    <location>
        <begin position="240"/>
        <end position="250"/>
    </location>
</feature>
<proteinExistence type="predicted"/>
<accession>A0AAQ3S6S4</accession>
<gene>
    <name evidence="2" type="ORF">V8G54_005835</name>
</gene>
<feature type="region of interest" description="Disordered" evidence="1">
    <location>
        <begin position="240"/>
        <end position="262"/>
    </location>
</feature>
<evidence type="ECO:0000313" key="2">
    <source>
        <dbReference type="EMBL" id="WVZ18513.1"/>
    </source>
</evidence>
<dbReference type="Proteomes" id="UP001374535">
    <property type="component" value="Chromosome 2"/>
</dbReference>
<evidence type="ECO:0000256" key="1">
    <source>
        <dbReference type="SAM" id="MobiDB-lite"/>
    </source>
</evidence>
<reference evidence="2 3" key="1">
    <citation type="journal article" date="2023" name="Life. Sci Alliance">
        <title>Evolutionary insights into 3D genome organization and epigenetic landscape of Vigna mungo.</title>
        <authorList>
            <person name="Junaid A."/>
            <person name="Singh B."/>
            <person name="Bhatia S."/>
        </authorList>
    </citation>
    <scope>NUCLEOTIDE SEQUENCE [LARGE SCALE GENOMIC DNA]</scope>
    <source>
        <strain evidence="2">Urdbean</strain>
    </source>
</reference>
<evidence type="ECO:0000313" key="3">
    <source>
        <dbReference type="Proteomes" id="UP001374535"/>
    </source>
</evidence>